<dbReference type="EMBL" id="JAJJMA010178039">
    <property type="protein sequence ID" value="MCL7037341.1"/>
    <property type="molecule type" value="Genomic_DNA"/>
</dbReference>
<evidence type="ECO:0000313" key="2">
    <source>
        <dbReference type="EMBL" id="MCL7037341.1"/>
    </source>
</evidence>
<evidence type="ECO:0000313" key="3">
    <source>
        <dbReference type="Proteomes" id="UP001177140"/>
    </source>
</evidence>
<dbReference type="PANTHER" id="PTHR11599">
    <property type="entry name" value="PROTEASOME SUBUNIT ALPHA/BETA"/>
    <property type="match status" value="1"/>
</dbReference>
<dbReference type="InterPro" id="IPR029055">
    <property type="entry name" value="Ntn_hydrolases_N"/>
</dbReference>
<accession>A0AA41VAD9</accession>
<dbReference type="GO" id="GO:0051603">
    <property type="term" value="P:proteolysis involved in protein catabolic process"/>
    <property type="evidence" value="ECO:0007669"/>
    <property type="project" value="InterPro"/>
</dbReference>
<dbReference type="Gene3D" id="3.60.20.10">
    <property type="entry name" value="Glutamine Phosphoribosylpyrophosphate, subunit 1, domain 1"/>
    <property type="match status" value="1"/>
</dbReference>
<gene>
    <name evidence="2" type="ORF">MKW94_002112</name>
</gene>
<protein>
    <submittedName>
        <fullName evidence="2">Uncharacterized protein</fullName>
    </submittedName>
</protein>
<keyword evidence="1" id="KW-0647">Proteasome</keyword>
<sequence>MEEERFHVVGTTGIGMKVLRGIIVGVDSMATGLGFGEGPEQSNPPPKSSTYNKFFEVCYKISCVMAGLLIPGEAWLTDARNEWRYSVNFANVTMTVQQIALYVVSILKRNHPDIAGQVRFIIAGFEKKVANLFEVDISGSVAKDLVVVGSSVDTVREFIEDREYRPDMDHLIAAEIVREAICKAGLKDPCTGGDSIKVYHITADGTKLLSDDTYASLKLKFYPNDEPDEELMVLEQGEGLHPIVDEDMPEVMEEF</sequence>
<dbReference type="SUPFAM" id="SSF56235">
    <property type="entry name" value="N-terminal nucleophile aminohydrolases (Ntn hydrolases)"/>
    <property type="match status" value="1"/>
</dbReference>
<evidence type="ECO:0000256" key="1">
    <source>
        <dbReference type="ARBA" id="ARBA00022942"/>
    </source>
</evidence>
<dbReference type="Pfam" id="PF00227">
    <property type="entry name" value="Proteasome"/>
    <property type="match status" value="1"/>
</dbReference>
<comment type="caution">
    <text evidence="2">The sequence shown here is derived from an EMBL/GenBank/DDBJ whole genome shotgun (WGS) entry which is preliminary data.</text>
</comment>
<dbReference type="CDD" id="cd01901">
    <property type="entry name" value="Ntn_hydrolase"/>
    <property type="match status" value="1"/>
</dbReference>
<dbReference type="GO" id="GO:0005839">
    <property type="term" value="C:proteasome core complex"/>
    <property type="evidence" value="ECO:0007669"/>
    <property type="project" value="InterPro"/>
</dbReference>
<dbReference type="Proteomes" id="UP001177140">
    <property type="component" value="Unassembled WGS sequence"/>
</dbReference>
<organism evidence="2 3">
    <name type="scientific">Papaver nudicaule</name>
    <name type="common">Iceland poppy</name>
    <dbReference type="NCBI Taxonomy" id="74823"/>
    <lineage>
        <taxon>Eukaryota</taxon>
        <taxon>Viridiplantae</taxon>
        <taxon>Streptophyta</taxon>
        <taxon>Embryophyta</taxon>
        <taxon>Tracheophyta</taxon>
        <taxon>Spermatophyta</taxon>
        <taxon>Magnoliopsida</taxon>
        <taxon>Ranunculales</taxon>
        <taxon>Papaveraceae</taxon>
        <taxon>Papaveroideae</taxon>
        <taxon>Papaver</taxon>
    </lineage>
</organism>
<dbReference type="InterPro" id="IPR050115">
    <property type="entry name" value="Proteasome_alpha"/>
</dbReference>
<proteinExistence type="predicted"/>
<name>A0AA41VAD9_PAPNU</name>
<keyword evidence="3" id="KW-1185">Reference proteome</keyword>
<reference evidence="2" key="1">
    <citation type="submission" date="2022-03" db="EMBL/GenBank/DDBJ databases">
        <title>A functionally conserved STORR gene fusion in Papaver species that diverged 16.8 million years ago.</title>
        <authorList>
            <person name="Catania T."/>
        </authorList>
    </citation>
    <scope>NUCLEOTIDE SEQUENCE</scope>
    <source>
        <strain evidence="2">S-191538</strain>
    </source>
</reference>
<dbReference type="InterPro" id="IPR001353">
    <property type="entry name" value="Proteasome_sua/b"/>
</dbReference>
<dbReference type="AlphaFoldDB" id="A0AA41VAD9"/>